<accession>A0ACC6MRI5</accession>
<evidence type="ECO:0000313" key="1">
    <source>
        <dbReference type="EMBL" id="MEA3515915.1"/>
    </source>
</evidence>
<sequence length="53" mass="5878">MLTIVCQRLESPLVDLQTIFAAAAAVHDLGNPIYGLESSERLRFPHKQAKTLN</sequence>
<keyword evidence="2" id="KW-1185">Reference proteome</keyword>
<organism evidence="1 2">
    <name type="scientific">Rhizobium mulingense</name>
    <dbReference type="NCBI Taxonomy" id="3031128"/>
    <lineage>
        <taxon>Bacteria</taxon>
        <taxon>Pseudomonadati</taxon>
        <taxon>Pseudomonadota</taxon>
        <taxon>Alphaproteobacteria</taxon>
        <taxon>Hyphomicrobiales</taxon>
        <taxon>Rhizobiaceae</taxon>
        <taxon>Rhizobium/Agrobacterium group</taxon>
        <taxon>Rhizobium</taxon>
    </lineage>
</organism>
<evidence type="ECO:0000313" key="2">
    <source>
        <dbReference type="Proteomes" id="UP001304050"/>
    </source>
</evidence>
<proteinExistence type="predicted"/>
<name>A0ACC6MRI5_9HYPH</name>
<gene>
    <name evidence="1" type="ORF">U8465_01920</name>
</gene>
<dbReference type="EMBL" id="JAYESG010000001">
    <property type="protein sequence ID" value="MEA3515915.1"/>
    <property type="molecule type" value="Genomic_DNA"/>
</dbReference>
<dbReference type="Proteomes" id="UP001304050">
    <property type="component" value="Unassembled WGS sequence"/>
</dbReference>
<reference evidence="1" key="1">
    <citation type="submission" date="2023-12" db="EMBL/GenBank/DDBJ databases">
        <title>Diversity of Rhizobium in root nodule of phaseolus vulgaris.</title>
        <authorList>
            <person name="Wang H."/>
        </authorList>
    </citation>
    <scope>NUCLEOTIDE SEQUENCE</scope>
    <source>
        <strain evidence="1">MJ31</strain>
    </source>
</reference>
<protein>
    <submittedName>
        <fullName evidence="1">Uncharacterized protein</fullName>
    </submittedName>
</protein>
<comment type="caution">
    <text evidence="1">The sequence shown here is derived from an EMBL/GenBank/DDBJ whole genome shotgun (WGS) entry which is preliminary data.</text>
</comment>